<feature type="region of interest" description="Disordered" evidence="1">
    <location>
        <begin position="56"/>
        <end position="75"/>
    </location>
</feature>
<dbReference type="AlphaFoldDB" id="A0A8X7ZS95"/>
<dbReference type="OrthoDB" id="1057637at2759"/>
<dbReference type="EMBL" id="JAAWWB010000009">
    <property type="protein sequence ID" value="KAG6776128.1"/>
    <property type="molecule type" value="Genomic_DNA"/>
</dbReference>
<proteinExistence type="predicted"/>
<name>A0A8X7ZS95_POPTO</name>
<protein>
    <submittedName>
        <fullName evidence="2">Uncharacterized protein</fullName>
    </submittedName>
</protein>
<evidence type="ECO:0000313" key="3">
    <source>
        <dbReference type="Proteomes" id="UP000886885"/>
    </source>
</evidence>
<reference evidence="2" key="1">
    <citation type="journal article" date="2020" name="bioRxiv">
        <title>Hybrid origin of Populus tomentosa Carr. identified through genome sequencing and phylogenomic analysis.</title>
        <authorList>
            <person name="An X."/>
            <person name="Gao K."/>
            <person name="Chen Z."/>
            <person name="Li J."/>
            <person name="Yang X."/>
            <person name="Yang X."/>
            <person name="Zhou J."/>
            <person name="Guo T."/>
            <person name="Zhao T."/>
            <person name="Huang S."/>
            <person name="Miao D."/>
            <person name="Khan W.U."/>
            <person name="Rao P."/>
            <person name="Ye M."/>
            <person name="Lei B."/>
            <person name="Liao W."/>
            <person name="Wang J."/>
            <person name="Ji L."/>
            <person name="Li Y."/>
            <person name="Guo B."/>
            <person name="Mustafa N.S."/>
            <person name="Li S."/>
            <person name="Yun Q."/>
            <person name="Keller S.R."/>
            <person name="Mao J."/>
            <person name="Zhang R."/>
            <person name="Strauss S.H."/>
        </authorList>
    </citation>
    <scope>NUCLEOTIDE SEQUENCE</scope>
    <source>
        <strain evidence="2">GM15</strain>
        <tissue evidence="2">Leaf</tissue>
    </source>
</reference>
<keyword evidence="3" id="KW-1185">Reference proteome</keyword>
<evidence type="ECO:0000313" key="2">
    <source>
        <dbReference type="EMBL" id="KAG6776128.1"/>
    </source>
</evidence>
<accession>A0A8X7ZS95</accession>
<organism evidence="2 3">
    <name type="scientific">Populus tomentosa</name>
    <name type="common">Chinese white poplar</name>
    <dbReference type="NCBI Taxonomy" id="118781"/>
    <lineage>
        <taxon>Eukaryota</taxon>
        <taxon>Viridiplantae</taxon>
        <taxon>Streptophyta</taxon>
        <taxon>Embryophyta</taxon>
        <taxon>Tracheophyta</taxon>
        <taxon>Spermatophyta</taxon>
        <taxon>Magnoliopsida</taxon>
        <taxon>eudicotyledons</taxon>
        <taxon>Gunneridae</taxon>
        <taxon>Pentapetalae</taxon>
        <taxon>rosids</taxon>
        <taxon>fabids</taxon>
        <taxon>Malpighiales</taxon>
        <taxon>Salicaceae</taxon>
        <taxon>Saliceae</taxon>
        <taxon>Populus</taxon>
    </lineage>
</organism>
<sequence length="96" mass="10695">MEPVGVEVNRDKEDPSQEMVRTEIGTWFKPKNGSVFPKERMLVKTMMLKYFISAFSSPSGTPPSSNAQENNKASSCSKNLGYKLCQEGRGLSRCNT</sequence>
<dbReference type="Proteomes" id="UP000886885">
    <property type="component" value="Chromosome 5A"/>
</dbReference>
<comment type="caution">
    <text evidence="2">The sequence shown here is derived from an EMBL/GenBank/DDBJ whole genome shotgun (WGS) entry which is preliminary data.</text>
</comment>
<gene>
    <name evidence="2" type="ORF">POTOM_019632</name>
</gene>
<evidence type="ECO:0000256" key="1">
    <source>
        <dbReference type="SAM" id="MobiDB-lite"/>
    </source>
</evidence>